<protein>
    <recommendedName>
        <fullName evidence="2">Mannitol-specific phosphotransferase enzyme IIA component</fullName>
    </recommendedName>
    <alternativeName>
        <fullName evidence="10">EIIA</fullName>
    </alternativeName>
    <alternativeName>
        <fullName evidence="11">EIII</fullName>
    </alternativeName>
    <alternativeName>
        <fullName evidence="9">PTS system mannitol-specific EIIA component</fullName>
    </alternativeName>
</protein>
<evidence type="ECO:0000256" key="2">
    <source>
        <dbReference type="ARBA" id="ARBA00014783"/>
    </source>
</evidence>
<evidence type="ECO:0000256" key="4">
    <source>
        <dbReference type="ARBA" id="ARBA00022553"/>
    </source>
</evidence>
<dbReference type="Pfam" id="PF00359">
    <property type="entry name" value="PTS_EIIA_2"/>
    <property type="match status" value="1"/>
</dbReference>
<keyword evidence="4" id="KW-0597">Phosphoprotein</keyword>
<dbReference type="RefSeq" id="WP_069645254.1">
    <property type="nucleotide sequence ID" value="NZ_MIJZ01000001.1"/>
</dbReference>
<dbReference type="GO" id="GO:0090563">
    <property type="term" value="F:protein-phosphocysteine-sugar phosphotransferase activity"/>
    <property type="evidence" value="ECO:0007669"/>
    <property type="project" value="TreeGrafter"/>
</dbReference>
<dbReference type="InterPro" id="IPR002178">
    <property type="entry name" value="PTS_EIIA_type-2_dom"/>
</dbReference>
<keyword evidence="3" id="KW-0813">Transport</keyword>
<evidence type="ECO:0000256" key="5">
    <source>
        <dbReference type="ARBA" id="ARBA00022597"/>
    </source>
</evidence>
<evidence type="ECO:0000256" key="3">
    <source>
        <dbReference type="ARBA" id="ARBA00022448"/>
    </source>
</evidence>
<dbReference type="AlphaFoldDB" id="A0A1E5GNE2"/>
<dbReference type="PANTHER" id="PTHR30181">
    <property type="entry name" value="MANNITOL PERMEASE IIC COMPONENT"/>
    <property type="match status" value="1"/>
</dbReference>
<accession>A0A1E5GNE2</accession>
<evidence type="ECO:0000259" key="12">
    <source>
        <dbReference type="PROSITE" id="PS51094"/>
    </source>
</evidence>
<dbReference type="InterPro" id="IPR016152">
    <property type="entry name" value="PTrfase/Anion_transptr"/>
</dbReference>
<dbReference type="OrthoDB" id="1640042at2"/>
<evidence type="ECO:0000313" key="13">
    <source>
        <dbReference type="EMBL" id="OEG14212.1"/>
    </source>
</evidence>
<dbReference type="InterPro" id="IPR050893">
    <property type="entry name" value="Sugar_PTS"/>
</dbReference>
<dbReference type="EMBL" id="MIJZ01000001">
    <property type="protein sequence ID" value="OEG14212.1"/>
    <property type="molecule type" value="Genomic_DNA"/>
</dbReference>
<keyword evidence="6" id="KW-0808">Transferase</keyword>
<keyword evidence="8" id="KW-0418">Kinase</keyword>
<dbReference type="Proteomes" id="UP000094068">
    <property type="component" value="Unassembled WGS sequence"/>
</dbReference>
<dbReference type="STRING" id="903984.BCR21_04280"/>
<organism evidence="13 14">
    <name type="scientific">Enterococcus ureasiticus</name>
    <dbReference type="NCBI Taxonomy" id="903984"/>
    <lineage>
        <taxon>Bacteria</taxon>
        <taxon>Bacillati</taxon>
        <taxon>Bacillota</taxon>
        <taxon>Bacilli</taxon>
        <taxon>Lactobacillales</taxon>
        <taxon>Enterococcaceae</taxon>
        <taxon>Enterococcus</taxon>
    </lineage>
</organism>
<dbReference type="PROSITE" id="PS51094">
    <property type="entry name" value="PTS_EIIA_TYPE_2"/>
    <property type="match status" value="1"/>
</dbReference>
<name>A0A1E5GNE2_9ENTE</name>
<keyword evidence="7" id="KW-0598">Phosphotransferase system</keyword>
<proteinExistence type="predicted"/>
<evidence type="ECO:0000256" key="8">
    <source>
        <dbReference type="ARBA" id="ARBA00022777"/>
    </source>
</evidence>
<sequence>MITLKKEDIVLNQSFSNKKNAIEAAGKLLSDQGYVEKEYIKKMIERDQLTTTYIGNMVAIPHGTDDSKQLINQSGIVILQIPEGVDFDGNEVKLIIGIAGLGDAHLELLSQIALVCSEIQSVEQLIAAESEAKIIELFKEEVTA</sequence>
<evidence type="ECO:0000256" key="11">
    <source>
        <dbReference type="ARBA" id="ARBA00030962"/>
    </source>
</evidence>
<evidence type="ECO:0000256" key="7">
    <source>
        <dbReference type="ARBA" id="ARBA00022683"/>
    </source>
</evidence>
<reference evidence="14" key="1">
    <citation type="submission" date="2016-09" db="EMBL/GenBank/DDBJ databases">
        <authorList>
            <person name="Gulvik C.A."/>
        </authorList>
    </citation>
    <scope>NUCLEOTIDE SEQUENCE [LARGE SCALE GENOMIC DNA]</scope>
    <source>
        <strain evidence="14">DSM 23328</strain>
    </source>
</reference>
<dbReference type="SUPFAM" id="SSF55804">
    <property type="entry name" value="Phoshotransferase/anion transport protein"/>
    <property type="match status" value="1"/>
</dbReference>
<feature type="domain" description="PTS EIIA type-2" evidence="12">
    <location>
        <begin position="2"/>
        <end position="141"/>
    </location>
</feature>
<dbReference type="GO" id="GO:0005886">
    <property type="term" value="C:plasma membrane"/>
    <property type="evidence" value="ECO:0007669"/>
    <property type="project" value="TreeGrafter"/>
</dbReference>
<comment type="caution">
    <text evidence="13">The sequence shown here is derived from an EMBL/GenBank/DDBJ whole genome shotgun (WGS) entry which is preliminary data.</text>
</comment>
<keyword evidence="5" id="KW-0762">Sugar transport</keyword>
<dbReference type="GO" id="GO:0009401">
    <property type="term" value="P:phosphoenolpyruvate-dependent sugar phosphotransferase system"/>
    <property type="evidence" value="ECO:0007669"/>
    <property type="project" value="UniProtKB-KW"/>
</dbReference>
<evidence type="ECO:0000256" key="9">
    <source>
        <dbReference type="ARBA" id="ARBA00029908"/>
    </source>
</evidence>
<keyword evidence="14" id="KW-1185">Reference proteome</keyword>
<evidence type="ECO:0000313" key="14">
    <source>
        <dbReference type="Proteomes" id="UP000094068"/>
    </source>
</evidence>
<dbReference type="PANTHER" id="PTHR30181:SF2">
    <property type="entry name" value="PTS SYSTEM MANNITOL-SPECIFIC EIICBA COMPONENT"/>
    <property type="match status" value="1"/>
</dbReference>
<dbReference type="CDD" id="cd00211">
    <property type="entry name" value="PTS_IIA_fru"/>
    <property type="match status" value="1"/>
</dbReference>
<gene>
    <name evidence="13" type="ORF">BCR21_04280</name>
</gene>
<evidence type="ECO:0000256" key="1">
    <source>
        <dbReference type="ARBA" id="ARBA00002434"/>
    </source>
</evidence>
<dbReference type="PROSITE" id="PS00372">
    <property type="entry name" value="PTS_EIIA_TYPE_2_HIS"/>
    <property type="match status" value="1"/>
</dbReference>
<comment type="function">
    <text evidence="1">The phosphoenolpyruvate-dependent sugar phosphotransferase system (sugar PTS), a major carbohydrate active transport system, catalyzes the phosphorylation of incoming sugar substrates concomitantly with their translocation across the cell membrane. The enzyme II CmtAB PTS system is involved in D-mannitol transport.</text>
</comment>
<dbReference type="GO" id="GO:0016301">
    <property type="term" value="F:kinase activity"/>
    <property type="evidence" value="ECO:0007669"/>
    <property type="project" value="UniProtKB-KW"/>
</dbReference>
<dbReference type="Gene3D" id="3.40.930.10">
    <property type="entry name" value="Mannitol-specific EII, Chain A"/>
    <property type="match status" value="1"/>
</dbReference>
<evidence type="ECO:0000256" key="6">
    <source>
        <dbReference type="ARBA" id="ARBA00022679"/>
    </source>
</evidence>
<evidence type="ECO:0000256" key="10">
    <source>
        <dbReference type="ARBA" id="ARBA00030956"/>
    </source>
</evidence>